<dbReference type="EMBL" id="CP021255">
    <property type="protein sequence ID" value="AVD71581.1"/>
    <property type="molecule type" value="Genomic_DNA"/>
</dbReference>
<evidence type="ECO:0000256" key="1">
    <source>
        <dbReference type="ARBA" id="ARBA00001966"/>
    </source>
</evidence>
<organism evidence="7 8">
    <name type="scientific">Desulfobulbus oralis</name>
    <dbReference type="NCBI Taxonomy" id="1986146"/>
    <lineage>
        <taxon>Bacteria</taxon>
        <taxon>Pseudomonadati</taxon>
        <taxon>Thermodesulfobacteriota</taxon>
        <taxon>Desulfobulbia</taxon>
        <taxon>Desulfobulbales</taxon>
        <taxon>Desulfobulbaceae</taxon>
        <taxon>Desulfobulbus</taxon>
    </lineage>
</organism>
<dbReference type="Proteomes" id="UP000239867">
    <property type="component" value="Chromosome"/>
</dbReference>
<accession>A0A2L1GPG9</accession>
<dbReference type="GO" id="GO:0005829">
    <property type="term" value="C:cytosol"/>
    <property type="evidence" value="ECO:0007669"/>
    <property type="project" value="TreeGrafter"/>
</dbReference>
<keyword evidence="2" id="KW-0949">S-adenosyl-L-methionine</keyword>
<evidence type="ECO:0000259" key="6">
    <source>
        <dbReference type="PROSITE" id="PS51332"/>
    </source>
</evidence>
<evidence type="ECO:0000313" key="8">
    <source>
        <dbReference type="Proteomes" id="UP000239867"/>
    </source>
</evidence>
<dbReference type="GO" id="GO:0031419">
    <property type="term" value="F:cobalamin binding"/>
    <property type="evidence" value="ECO:0007669"/>
    <property type="project" value="InterPro"/>
</dbReference>
<keyword evidence="5" id="KW-0411">Iron-sulfur</keyword>
<feature type="domain" description="B12-binding" evidence="6">
    <location>
        <begin position="21"/>
        <end position="141"/>
    </location>
</feature>
<dbReference type="InterPro" id="IPR051198">
    <property type="entry name" value="BchE-like"/>
</dbReference>
<dbReference type="CDD" id="cd02068">
    <property type="entry name" value="radical_SAM_B12_BD"/>
    <property type="match status" value="1"/>
</dbReference>
<reference evidence="7" key="2">
    <citation type="journal article" date="2018" name="MBio">
        <title>Insights into the evolution of host association through the isolation and characterization of a novel human periodontal pathobiont, Desulfobulbus oralis.</title>
        <authorList>
            <person name="Cross K.L."/>
            <person name="Chirania P."/>
            <person name="Xiong W."/>
            <person name="Beall C.J."/>
            <person name="Elkins J.G."/>
            <person name="Giannone R.J."/>
            <person name="Griffen A.L."/>
            <person name="Guss A.M."/>
            <person name="Hettich R.L."/>
            <person name="Joshi S.S."/>
            <person name="Mokrzan E.M."/>
            <person name="Martin R.K."/>
            <person name="Zhulin I.B."/>
            <person name="Leys E.J."/>
            <person name="Podar M."/>
        </authorList>
    </citation>
    <scope>NUCLEOTIDE SEQUENCE [LARGE SCALE GENOMIC DNA]</scope>
    <source>
        <strain evidence="7">ORNL</strain>
    </source>
</reference>
<keyword evidence="4" id="KW-0408">Iron</keyword>
<dbReference type="InterPro" id="IPR006158">
    <property type="entry name" value="Cobalamin-bd"/>
</dbReference>
<dbReference type="Pfam" id="PF02310">
    <property type="entry name" value="B12-binding"/>
    <property type="match status" value="1"/>
</dbReference>
<dbReference type="PANTHER" id="PTHR43409:SF13">
    <property type="entry name" value="ANAEROBIC MAGNESIUM-PROTOPORPHYRIN IX MONOMETHYL ESTER CYCLASE"/>
    <property type="match status" value="1"/>
</dbReference>
<dbReference type="PROSITE" id="PS51332">
    <property type="entry name" value="B12_BINDING"/>
    <property type="match status" value="1"/>
</dbReference>
<evidence type="ECO:0000313" key="7">
    <source>
        <dbReference type="EMBL" id="AVD71581.1"/>
    </source>
</evidence>
<dbReference type="PANTHER" id="PTHR43409">
    <property type="entry name" value="ANAEROBIC MAGNESIUM-PROTOPORPHYRIN IX MONOMETHYL ESTER CYCLASE-RELATED"/>
    <property type="match status" value="1"/>
</dbReference>
<evidence type="ECO:0000256" key="4">
    <source>
        <dbReference type="ARBA" id="ARBA00023004"/>
    </source>
</evidence>
<gene>
    <name evidence="7" type="ORF">CAY53_08955</name>
</gene>
<dbReference type="Gene3D" id="3.40.50.280">
    <property type="entry name" value="Cobalamin-binding domain"/>
    <property type="match status" value="1"/>
</dbReference>
<evidence type="ECO:0000256" key="3">
    <source>
        <dbReference type="ARBA" id="ARBA00022723"/>
    </source>
</evidence>
<reference evidence="7" key="1">
    <citation type="submission" date="2017-05" db="EMBL/GenBank/DDBJ databases">
        <authorList>
            <person name="Song R."/>
            <person name="Chenine A.L."/>
            <person name="Ruprecht R.M."/>
        </authorList>
    </citation>
    <scope>NUCLEOTIDE SEQUENCE</scope>
    <source>
        <strain evidence="7">ORNL</strain>
    </source>
</reference>
<dbReference type="AlphaFoldDB" id="A0A2L1GPG9"/>
<dbReference type="GO" id="GO:0051536">
    <property type="term" value="F:iron-sulfur cluster binding"/>
    <property type="evidence" value="ECO:0007669"/>
    <property type="project" value="UniProtKB-KW"/>
</dbReference>
<keyword evidence="8" id="KW-1185">Reference proteome</keyword>
<proteinExistence type="predicted"/>
<evidence type="ECO:0000256" key="5">
    <source>
        <dbReference type="ARBA" id="ARBA00023014"/>
    </source>
</evidence>
<dbReference type="GO" id="GO:0046872">
    <property type="term" value="F:metal ion binding"/>
    <property type="evidence" value="ECO:0007669"/>
    <property type="project" value="UniProtKB-KW"/>
</dbReference>
<keyword evidence="3" id="KW-0479">Metal-binding</keyword>
<protein>
    <recommendedName>
        <fullName evidence="6">B12-binding domain-containing protein</fullName>
    </recommendedName>
</protein>
<comment type="cofactor">
    <cofactor evidence="1">
        <name>[4Fe-4S] cluster</name>
        <dbReference type="ChEBI" id="CHEBI:49883"/>
    </cofactor>
</comment>
<dbReference type="OrthoDB" id="9804952at2"/>
<name>A0A2L1GPG9_9BACT</name>
<sequence>MRPVGRENGCAAVNILLVNIAHPAIGSRLAGEHLPPLGLLAVGGPLLDAGHSVRLIDGDHDNTPVYALADEIAAARPDALLPGHSGSTPAQPILDELTRLVRPRCPETSIVLGGVFPTFHWADILRSQPQYDYIVRGEGEA</sequence>
<dbReference type="KEGG" id="deo:CAY53_08955"/>
<evidence type="ECO:0000256" key="2">
    <source>
        <dbReference type="ARBA" id="ARBA00022691"/>
    </source>
</evidence>